<dbReference type="InterPro" id="IPR051695">
    <property type="entry name" value="Phosphoglycerate_Mutase"/>
</dbReference>
<dbReference type="PANTHER" id="PTHR46517">
    <property type="entry name" value="FRUCTOSE-2,6-BISPHOSPHATASE TIGAR"/>
    <property type="match status" value="1"/>
</dbReference>
<dbReference type="CDD" id="cd07067">
    <property type="entry name" value="HP_PGM_like"/>
    <property type="match status" value="1"/>
</dbReference>
<dbReference type="PROSITE" id="PS00175">
    <property type="entry name" value="PG_MUTASE"/>
    <property type="match status" value="1"/>
</dbReference>
<dbReference type="GO" id="GO:0005829">
    <property type="term" value="C:cytosol"/>
    <property type="evidence" value="ECO:0007669"/>
    <property type="project" value="TreeGrafter"/>
</dbReference>
<dbReference type="Pfam" id="PF00300">
    <property type="entry name" value="His_Phos_1"/>
    <property type="match status" value="1"/>
</dbReference>
<feature type="binding site" evidence="3">
    <location>
        <begin position="9"/>
        <end position="16"/>
    </location>
    <ligand>
        <name>substrate</name>
    </ligand>
</feature>
<dbReference type="SUPFAM" id="SSF53254">
    <property type="entry name" value="Phosphoglycerate mutase-like"/>
    <property type="match status" value="1"/>
</dbReference>
<dbReference type="Gene3D" id="3.40.50.1240">
    <property type="entry name" value="Phosphoglycerate mutase-like"/>
    <property type="match status" value="1"/>
</dbReference>
<dbReference type="InterPro" id="IPR029033">
    <property type="entry name" value="His_PPase_superfam"/>
</dbReference>
<proteinExistence type="predicted"/>
<dbReference type="InterPro" id="IPR013078">
    <property type="entry name" value="His_Pase_superF_clade-1"/>
</dbReference>
<evidence type="ECO:0000313" key="5">
    <source>
        <dbReference type="Proteomes" id="UP000178851"/>
    </source>
</evidence>
<feature type="binding site" evidence="3">
    <location>
        <position position="60"/>
    </location>
    <ligand>
        <name>substrate</name>
    </ligand>
</feature>
<dbReference type="SMART" id="SM00855">
    <property type="entry name" value="PGAM"/>
    <property type="match status" value="1"/>
</dbReference>
<dbReference type="PIRSF" id="PIRSF000709">
    <property type="entry name" value="6PFK_2-Ptase"/>
    <property type="match status" value="1"/>
</dbReference>
<dbReference type="AlphaFoldDB" id="A0A1F7YF07"/>
<evidence type="ECO:0000256" key="3">
    <source>
        <dbReference type="PIRSR" id="PIRSR613078-2"/>
    </source>
</evidence>
<evidence type="ECO:0000256" key="2">
    <source>
        <dbReference type="PIRSR" id="PIRSR613078-1"/>
    </source>
</evidence>
<dbReference type="GO" id="GO:0045820">
    <property type="term" value="P:negative regulation of glycolytic process"/>
    <property type="evidence" value="ECO:0007669"/>
    <property type="project" value="TreeGrafter"/>
</dbReference>
<dbReference type="Proteomes" id="UP000178851">
    <property type="component" value="Unassembled WGS sequence"/>
</dbReference>
<accession>A0A1F7YF07</accession>
<dbReference type="GO" id="GO:0043456">
    <property type="term" value="P:regulation of pentose-phosphate shunt"/>
    <property type="evidence" value="ECO:0007669"/>
    <property type="project" value="TreeGrafter"/>
</dbReference>
<gene>
    <name evidence="4" type="ORF">A2627_01610</name>
</gene>
<dbReference type="PANTHER" id="PTHR46517:SF1">
    <property type="entry name" value="FRUCTOSE-2,6-BISPHOSPHATASE TIGAR"/>
    <property type="match status" value="1"/>
</dbReference>
<evidence type="ECO:0000313" key="4">
    <source>
        <dbReference type="EMBL" id="OGM25750.1"/>
    </source>
</evidence>
<protein>
    <recommendedName>
        <fullName evidence="6">Phosphoglycerate mutase</fullName>
    </recommendedName>
</protein>
<reference evidence="4 5" key="1">
    <citation type="journal article" date="2016" name="Nat. Commun.">
        <title>Thousands of microbial genomes shed light on interconnected biogeochemical processes in an aquifer system.</title>
        <authorList>
            <person name="Anantharaman K."/>
            <person name="Brown C.T."/>
            <person name="Hug L.A."/>
            <person name="Sharon I."/>
            <person name="Castelle C.J."/>
            <person name="Probst A.J."/>
            <person name="Thomas B.C."/>
            <person name="Singh A."/>
            <person name="Wilkins M.J."/>
            <person name="Karaoz U."/>
            <person name="Brodie E.L."/>
            <person name="Williams K.H."/>
            <person name="Hubbard S.S."/>
            <person name="Banfield J.F."/>
        </authorList>
    </citation>
    <scope>NUCLEOTIDE SEQUENCE [LARGE SCALE GENOMIC DNA]</scope>
</reference>
<feature type="active site" description="Proton donor/acceptor" evidence="2">
    <location>
        <position position="84"/>
    </location>
</feature>
<name>A0A1F7YF07_9BACT</name>
<dbReference type="InterPro" id="IPR001345">
    <property type="entry name" value="PG/BPGM_mutase_AS"/>
</dbReference>
<sequence>MKTTLILIRHGETNKNVNKSLHATDDPEKLNDTGRKQIEKTVARLNEYLPSKVYSSKEKRALQSAKIVAKSLTIPFEEIERMQERNWGIFTGKPWEDVKKVLDLMSLEERYDYIPEGGESWRTFETRLIDAVKKLVKNNEGKSIVVMTHGGAIRALMPYLLNIPKEESFKYDPDNASFTVFNYEDEKFKSVLVNDTSHLKDEN</sequence>
<keyword evidence="1" id="KW-0378">Hydrolase</keyword>
<comment type="caution">
    <text evidence="4">The sequence shown here is derived from an EMBL/GenBank/DDBJ whole genome shotgun (WGS) entry which is preliminary data.</text>
</comment>
<evidence type="ECO:0000256" key="1">
    <source>
        <dbReference type="ARBA" id="ARBA00022801"/>
    </source>
</evidence>
<dbReference type="EMBL" id="MGGI01000020">
    <property type="protein sequence ID" value="OGM25750.1"/>
    <property type="molecule type" value="Genomic_DNA"/>
</dbReference>
<organism evidence="4 5">
    <name type="scientific">Candidatus Woesebacteria bacterium RIFCSPHIGHO2_01_FULL_39_28</name>
    <dbReference type="NCBI Taxonomy" id="1802496"/>
    <lineage>
        <taxon>Bacteria</taxon>
        <taxon>Candidatus Woeseibacteriota</taxon>
    </lineage>
</organism>
<feature type="active site" description="Tele-phosphohistidine intermediate" evidence="2">
    <location>
        <position position="10"/>
    </location>
</feature>
<dbReference type="GO" id="GO:0004331">
    <property type="term" value="F:fructose-2,6-bisphosphate 2-phosphatase activity"/>
    <property type="evidence" value="ECO:0007669"/>
    <property type="project" value="TreeGrafter"/>
</dbReference>
<evidence type="ECO:0008006" key="6">
    <source>
        <dbReference type="Google" id="ProtNLM"/>
    </source>
</evidence>